<keyword evidence="2" id="KW-1185">Reference proteome</keyword>
<reference evidence="1" key="1">
    <citation type="submission" date="2022-10" db="EMBL/GenBank/DDBJ databases">
        <title>The WGS of Solirubrobacter ginsenosidimutans DSM 21036.</title>
        <authorList>
            <person name="Jiang Z."/>
        </authorList>
    </citation>
    <scope>NUCLEOTIDE SEQUENCE</scope>
    <source>
        <strain evidence="1">DSM 21036</strain>
    </source>
</reference>
<comment type="caution">
    <text evidence="1">The sequence shown here is derived from an EMBL/GenBank/DDBJ whole genome shotgun (WGS) entry which is preliminary data.</text>
</comment>
<sequence length="170" mass="18054">MDATAVPTGRWLSAEDLLAPSALTHDVDVPERILRPGVGETGEAPGRVRLRPLTIGTLAAISRAAREDARLVPLLIIKESLVEPSLSLDGVRALHVGLVQFLVSRVNEISGLTPDGELAEDAAASPAGQMHLLLARHFGWTPEQVAQLTPAQVAIYLAGAARLAELEPRE</sequence>
<dbReference type="Proteomes" id="UP001149140">
    <property type="component" value="Unassembled WGS sequence"/>
</dbReference>
<dbReference type="AlphaFoldDB" id="A0A9X3SAI6"/>
<evidence type="ECO:0000313" key="2">
    <source>
        <dbReference type="Proteomes" id="UP001149140"/>
    </source>
</evidence>
<organism evidence="1 2">
    <name type="scientific">Solirubrobacter ginsenosidimutans</name>
    <dbReference type="NCBI Taxonomy" id="490573"/>
    <lineage>
        <taxon>Bacteria</taxon>
        <taxon>Bacillati</taxon>
        <taxon>Actinomycetota</taxon>
        <taxon>Thermoleophilia</taxon>
        <taxon>Solirubrobacterales</taxon>
        <taxon>Solirubrobacteraceae</taxon>
        <taxon>Solirubrobacter</taxon>
    </lineage>
</organism>
<evidence type="ECO:0000313" key="1">
    <source>
        <dbReference type="EMBL" id="MDA0166063.1"/>
    </source>
</evidence>
<accession>A0A9X3SAI6</accession>
<gene>
    <name evidence="1" type="ORF">OM076_37715</name>
</gene>
<dbReference type="RefSeq" id="WP_270045323.1">
    <property type="nucleotide sequence ID" value="NZ_JAPDOD010000057.1"/>
</dbReference>
<protein>
    <submittedName>
        <fullName evidence="1">Uncharacterized protein</fullName>
    </submittedName>
</protein>
<proteinExistence type="predicted"/>
<dbReference type="EMBL" id="JAPDOD010000057">
    <property type="protein sequence ID" value="MDA0166063.1"/>
    <property type="molecule type" value="Genomic_DNA"/>
</dbReference>
<name>A0A9X3SAI6_9ACTN</name>